<feature type="region of interest" description="Disordered" evidence="1">
    <location>
        <begin position="373"/>
        <end position="404"/>
    </location>
</feature>
<dbReference type="Proteomes" id="UP000504607">
    <property type="component" value="Unplaced"/>
</dbReference>
<evidence type="ECO:0000313" key="2">
    <source>
        <dbReference type="Proteomes" id="UP000504607"/>
    </source>
</evidence>
<dbReference type="SUPFAM" id="SSF103657">
    <property type="entry name" value="BAR/IMD domain-like"/>
    <property type="match status" value="1"/>
</dbReference>
<evidence type="ECO:0000256" key="1">
    <source>
        <dbReference type="SAM" id="MobiDB-lite"/>
    </source>
</evidence>
<dbReference type="InParanoid" id="A0A6I9QFN5"/>
<dbReference type="KEGG" id="egu:105034970"/>
<name>A0A6I9QFN5_ELAGV</name>
<dbReference type="InterPro" id="IPR037488">
    <property type="entry name" value="At2g33490-like"/>
</dbReference>
<feature type="region of interest" description="Disordered" evidence="1">
    <location>
        <begin position="508"/>
        <end position="555"/>
    </location>
</feature>
<dbReference type="AlphaFoldDB" id="A0A6I9QFN5"/>
<gene>
    <name evidence="3" type="primary">LOC105034970</name>
</gene>
<feature type="compositionally biased region" description="Polar residues" evidence="1">
    <location>
        <begin position="304"/>
        <end position="315"/>
    </location>
</feature>
<feature type="compositionally biased region" description="Acidic residues" evidence="1">
    <location>
        <begin position="245"/>
        <end position="265"/>
    </location>
</feature>
<dbReference type="OrthoDB" id="1925034at2759"/>
<accession>A0A6I9QFN5</accession>
<reference evidence="3" key="1">
    <citation type="submission" date="2025-08" db="UniProtKB">
        <authorList>
            <consortium name="RefSeq"/>
        </authorList>
    </citation>
    <scope>IDENTIFICATION</scope>
</reference>
<dbReference type="PANTHER" id="PTHR34119">
    <property type="entry name" value="HYDROXYPROLINE-RICH GLYCOPROTEIN-LIKE"/>
    <property type="match status" value="1"/>
</dbReference>
<protein>
    <submittedName>
        <fullName evidence="3">Uncharacterized protein At2g33490 isoform X1</fullName>
    </submittedName>
</protein>
<feature type="compositionally biased region" description="Polar residues" evidence="1">
    <location>
        <begin position="373"/>
        <end position="386"/>
    </location>
</feature>
<feature type="region of interest" description="Disordered" evidence="1">
    <location>
        <begin position="245"/>
        <end position="269"/>
    </location>
</feature>
<keyword evidence="2" id="KW-1185">Reference proteome</keyword>
<feature type="compositionally biased region" description="Polar residues" evidence="1">
    <location>
        <begin position="545"/>
        <end position="554"/>
    </location>
</feature>
<dbReference type="FunCoup" id="A0A6I9QFN5">
    <property type="interactions" value="1693"/>
</dbReference>
<feature type="compositionally biased region" description="Low complexity" evidence="1">
    <location>
        <begin position="522"/>
        <end position="534"/>
    </location>
</feature>
<dbReference type="CDD" id="cd07307">
    <property type="entry name" value="BAR"/>
    <property type="match status" value="1"/>
</dbReference>
<dbReference type="InterPro" id="IPR027267">
    <property type="entry name" value="AH/BAR_dom_sf"/>
</dbReference>
<dbReference type="PANTHER" id="PTHR34119:SF1">
    <property type="entry name" value="OS04G0394700 PROTEIN"/>
    <property type="match status" value="1"/>
</dbReference>
<organism evidence="2 3">
    <name type="scientific">Elaeis guineensis var. tenera</name>
    <name type="common">Oil palm</name>
    <dbReference type="NCBI Taxonomy" id="51953"/>
    <lineage>
        <taxon>Eukaryota</taxon>
        <taxon>Viridiplantae</taxon>
        <taxon>Streptophyta</taxon>
        <taxon>Embryophyta</taxon>
        <taxon>Tracheophyta</taxon>
        <taxon>Spermatophyta</taxon>
        <taxon>Magnoliopsida</taxon>
        <taxon>Liliopsida</taxon>
        <taxon>Arecaceae</taxon>
        <taxon>Arecoideae</taxon>
        <taxon>Cocoseae</taxon>
        <taxon>Elaeidinae</taxon>
        <taxon>Elaeis</taxon>
    </lineage>
</organism>
<proteinExistence type="predicted"/>
<evidence type="ECO:0000313" key="3">
    <source>
        <dbReference type="RefSeq" id="XP_010908636.1"/>
    </source>
</evidence>
<dbReference type="GeneID" id="105034970"/>
<dbReference type="RefSeq" id="XP_010908636.1">
    <property type="nucleotide sequence ID" value="XM_010910334.3"/>
</dbReference>
<dbReference type="Gene3D" id="1.20.1270.60">
    <property type="entry name" value="Arfaptin homology (AH) domain/BAR domain"/>
    <property type="match status" value="1"/>
</dbReference>
<sequence length="664" mass="73126">MKSSLRKLRGFALHRHDSKEKRDHHPPAHQDELLRASQDMSDMRNGYDNLLSAAAATANSAHEFSEALREMGTCLLEQTALNDDEESGRVLLLLGKVQFELQKLVDSYRVHIIKTITTPSESLLKELQTVEEMKCQCDDKRDLYKFMLAAQREKGRSKNAKGESFSPQQLQAAQEDYQEEATLFVFRLKSLKQGQSRSLLTQAARHHAAQLNFFRKGVKSLEVVEPHVKAIAEQQHIDYQFSGLEDDIEDDDDDDDDDDDGDENSYDGNEYRELSFDYGQNNHGQGHVSVFRNSMELDKLDQTNAPTSTTETAQENVDHSQAETPFNRGPRVVSLSAPLLADKKFEPSERIKQMQPSSTRKFHTYVLPTPTNVKSSDLTGSGTSVSAPPLERKVGGPTQLWHSSPLQPNMLVKEFRDDELSSPTRLPKEQLVLQESSANSGPIRMHPPLNEGLSLPQVNLLNALDSKKIKRQAYSGPLTSQAWPGKPTCSATSMSSVDYHLAASARPAHIPMPQPSTSQNMSRSASPPIASPRINELHELPRPPNSSVKSTSPSGLIGHSAPLVCRGQEPTTCKIPLNASLTASPLPTPPGVMARSFSIPSSSQGTPTPTVAKMLEAPQNQSRTTDVSSPPLRPISLMNIESTSTISESAAEATKAKSGICRRC</sequence>
<feature type="region of interest" description="Disordered" evidence="1">
    <location>
        <begin position="304"/>
        <end position="329"/>
    </location>
</feature>